<comment type="caution">
    <text evidence="2">The sequence shown here is derived from an EMBL/GenBank/DDBJ whole genome shotgun (WGS) entry which is preliminary data.</text>
</comment>
<gene>
    <name evidence="2" type="ORF">PSANT_01792</name>
</gene>
<keyword evidence="3" id="KW-1185">Reference proteome</keyword>
<organism evidence="2 3">
    <name type="scientific">Pseudozyma antarctica</name>
    <name type="common">Yeast</name>
    <name type="synonym">Candida antarctica</name>
    <dbReference type="NCBI Taxonomy" id="84753"/>
    <lineage>
        <taxon>Eukaryota</taxon>
        <taxon>Fungi</taxon>
        <taxon>Dikarya</taxon>
        <taxon>Basidiomycota</taxon>
        <taxon>Ustilaginomycotina</taxon>
        <taxon>Ustilaginomycetes</taxon>
        <taxon>Ustilaginales</taxon>
        <taxon>Ustilaginaceae</taxon>
        <taxon>Moesziomyces</taxon>
    </lineage>
</organism>
<protein>
    <submittedName>
        <fullName evidence="2">Uncharacterized protein</fullName>
    </submittedName>
</protein>
<reference evidence="2" key="1">
    <citation type="submission" date="2018-03" db="EMBL/GenBank/DDBJ databases">
        <authorList>
            <person name="Guldener U."/>
        </authorList>
    </citation>
    <scope>NUCLEOTIDE SEQUENCE [LARGE SCALE GENOMIC DNA]</scope>
    <source>
        <strain evidence="2">ATCC34888</strain>
    </source>
</reference>
<dbReference type="OrthoDB" id="2556326at2759"/>
<evidence type="ECO:0000313" key="3">
    <source>
        <dbReference type="Proteomes" id="UP000325008"/>
    </source>
</evidence>
<feature type="compositionally biased region" description="Gly residues" evidence="1">
    <location>
        <begin position="148"/>
        <end position="161"/>
    </location>
</feature>
<evidence type="ECO:0000313" key="2">
    <source>
        <dbReference type="EMBL" id="SPO44107.1"/>
    </source>
</evidence>
<dbReference type="AlphaFoldDB" id="A0A5C3FKE9"/>
<feature type="compositionally biased region" description="Low complexity" evidence="1">
    <location>
        <begin position="137"/>
        <end position="147"/>
    </location>
</feature>
<name>A0A5C3FKE9_PSEA2</name>
<sequence length="183" mass="18268">MGIVTNYNLEKSYFNSQINAQYYKQSREMLKAHAAQLIREQEQKFAKAGVTWQGMTYDKNGNANPGAKLPSSKGVVLLPPEKEEGQEQAPKTPQQADPSAPSTSPNASSPAPEGQGSSGAEESNGSSPTTGGAEEPSGSANSANVSAGQGGSSNEGTGAAGGSTAAGSTGAATGGDGAKGESS</sequence>
<proteinExistence type="predicted"/>
<feature type="compositionally biased region" description="Low complexity" evidence="1">
    <location>
        <begin position="162"/>
        <end position="171"/>
    </location>
</feature>
<dbReference type="Proteomes" id="UP000325008">
    <property type="component" value="Unassembled WGS sequence"/>
</dbReference>
<feature type="compositionally biased region" description="Low complexity" evidence="1">
    <location>
        <begin position="96"/>
        <end position="127"/>
    </location>
</feature>
<feature type="region of interest" description="Disordered" evidence="1">
    <location>
        <begin position="57"/>
        <end position="183"/>
    </location>
</feature>
<evidence type="ECO:0000256" key="1">
    <source>
        <dbReference type="SAM" id="MobiDB-lite"/>
    </source>
</evidence>
<dbReference type="EMBL" id="OOIQ01000003">
    <property type="protein sequence ID" value="SPO44107.1"/>
    <property type="molecule type" value="Genomic_DNA"/>
</dbReference>
<accession>A0A5C3FKE9</accession>